<evidence type="ECO:0000256" key="6">
    <source>
        <dbReference type="PIRNR" id="PIRNR000077"/>
    </source>
</evidence>
<feature type="disulfide bond" description="Redox-active" evidence="8">
    <location>
        <begin position="31"/>
        <end position="34"/>
    </location>
</feature>
<feature type="active site" description="Nucleophile" evidence="7">
    <location>
        <position position="31"/>
    </location>
</feature>
<gene>
    <name evidence="10" type="primary">trxA</name>
</gene>
<evidence type="ECO:0000256" key="2">
    <source>
        <dbReference type="ARBA" id="ARBA00022448"/>
    </source>
</evidence>
<dbReference type="PRINTS" id="PR00421">
    <property type="entry name" value="THIOREDOXIN"/>
</dbReference>
<proteinExistence type="inferred from homology"/>
<dbReference type="EMBL" id="MK814736">
    <property type="protein sequence ID" value="QCI08778.1"/>
    <property type="molecule type" value="Genomic_DNA"/>
</dbReference>
<feature type="domain" description="Thioredoxin" evidence="9">
    <location>
        <begin position="1"/>
        <end position="107"/>
    </location>
</feature>
<reference evidence="10" key="2">
    <citation type="submission" date="2019-04" db="EMBL/GenBank/DDBJ databases">
        <authorList>
            <person name="Pasella M."/>
        </authorList>
    </citation>
    <scope>NUCLEOTIDE SEQUENCE</scope>
    <source>
        <strain evidence="10">PD2995</strain>
    </source>
</reference>
<dbReference type="InterPro" id="IPR005746">
    <property type="entry name" value="Thioredoxin"/>
</dbReference>
<dbReference type="GO" id="GO:0015035">
    <property type="term" value="F:protein-disulfide reductase activity"/>
    <property type="evidence" value="ECO:0007669"/>
    <property type="project" value="InterPro"/>
</dbReference>
<feature type="site" description="Contributes to redox potential value" evidence="7">
    <location>
        <position position="33"/>
    </location>
</feature>
<evidence type="ECO:0000313" key="10">
    <source>
        <dbReference type="EMBL" id="QCI08778.1"/>
    </source>
</evidence>
<dbReference type="PIRSF" id="PIRSF000077">
    <property type="entry name" value="Thioredoxin"/>
    <property type="match status" value="1"/>
</dbReference>
<dbReference type="Pfam" id="PF00085">
    <property type="entry name" value="Thioredoxin"/>
    <property type="match status" value="1"/>
</dbReference>
<evidence type="ECO:0000259" key="9">
    <source>
        <dbReference type="PROSITE" id="PS51352"/>
    </source>
</evidence>
<dbReference type="Gene3D" id="3.40.30.10">
    <property type="entry name" value="Glutaredoxin"/>
    <property type="match status" value="1"/>
</dbReference>
<dbReference type="PROSITE" id="PS00194">
    <property type="entry name" value="THIOREDOXIN_1"/>
    <property type="match status" value="1"/>
</dbReference>
<keyword evidence="4 8" id="KW-1015">Disulfide bond</keyword>
<dbReference type="PANTHER" id="PTHR45663">
    <property type="entry name" value="GEO12009P1"/>
    <property type="match status" value="1"/>
</dbReference>
<name>A0A4D6X1Q0_9FLOR</name>
<evidence type="ECO:0000256" key="3">
    <source>
        <dbReference type="ARBA" id="ARBA00022982"/>
    </source>
</evidence>
<organism evidence="10">
    <name type="scientific">Sphondylothamnion multifidum</name>
    <dbReference type="NCBI Taxonomy" id="193186"/>
    <lineage>
        <taxon>Eukaryota</taxon>
        <taxon>Rhodophyta</taxon>
        <taxon>Florideophyceae</taxon>
        <taxon>Rhodymeniophycidae</taxon>
        <taxon>Ceramiales</taxon>
        <taxon>Ceramiaceae</taxon>
        <taxon>Sphondylothamnion</taxon>
    </lineage>
</organism>
<dbReference type="InterPro" id="IPR013766">
    <property type="entry name" value="Thioredoxin_domain"/>
</dbReference>
<keyword evidence="10" id="KW-0934">Plastid</keyword>
<evidence type="ECO:0000256" key="1">
    <source>
        <dbReference type="ARBA" id="ARBA00003318"/>
    </source>
</evidence>
<keyword evidence="5 8" id="KW-0676">Redox-active center</keyword>
<feature type="site" description="Contributes to redox potential value" evidence="7">
    <location>
        <position position="32"/>
    </location>
</feature>
<accession>A0A4D6X1Q0</accession>
<dbReference type="SUPFAM" id="SSF52833">
    <property type="entry name" value="Thioredoxin-like"/>
    <property type="match status" value="1"/>
</dbReference>
<reference evidence="10" key="1">
    <citation type="journal article" date="2019" name="Mol. Phylogenet. Evol.">
        <title>Morphological evolution and classification of the red algal order Ceramiales inferred using plastid phylogenomics.</title>
        <authorList>
            <person name="Diaz-Tapia P."/>
            <person name="Pasella M.M."/>
            <person name="Verbruggen H."/>
            <person name="Maggs C.A."/>
        </authorList>
    </citation>
    <scope>NUCLEOTIDE SEQUENCE</scope>
    <source>
        <strain evidence="10">PD2995</strain>
    </source>
</reference>
<dbReference type="PROSITE" id="PS51352">
    <property type="entry name" value="THIOREDOXIN_2"/>
    <property type="match status" value="1"/>
</dbReference>
<evidence type="ECO:0000256" key="7">
    <source>
        <dbReference type="PIRSR" id="PIRSR000077-1"/>
    </source>
</evidence>
<comment type="function">
    <text evidence="1">Participates in various redox reactions through the reversible oxidation of its active center dithiol to a disulfide and catalyzes dithiol-disulfide exchange reactions.</text>
</comment>
<dbReference type="FunFam" id="3.40.30.10:FF:000001">
    <property type="entry name" value="Thioredoxin"/>
    <property type="match status" value="1"/>
</dbReference>
<dbReference type="CDD" id="cd02947">
    <property type="entry name" value="TRX_family"/>
    <property type="match status" value="1"/>
</dbReference>
<evidence type="ECO:0000256" key="4">
    <source>
        <dbReference type="ARBA" id="ARBA00023157"/>
    </source>
</evidence>
<dbReference type="InterPro" id="IPR036249">
    <property type="entry name" value="Thioredoxin-like_sf"/>
</dbReference>
<dbReference type="NCBIfam" id="TIGR01068">
    <property type="entry name" value="thioredoxin"/>
    <property type="match status" value="1"/>
</dbReference>
<dbReference type="InterPro" id="IPR017937">
    <property type="entry name" value="Thioredoxin_CS"/>
</dbReference>
<keyword evidence="2" id="KW-0813">Transport</keyword>
<evidence type="ECO:0000256" key="5">
    <source>
        <dbReference type="ARBA" id="ARBA00023284"/>
    </source>
</evidence>
<sequence length="111" mass="12459">MPISQVMDTSFYEEVIKSDEPVLVDFWAPWCGPCRMIAPAIDQIADDYKGIMKVVKVNTDHNPTIATEYGIRSIPTIMIFINGKKVDTVIGAVPKLALLNTLKKHLEKKEL</sequence>
<feature type="active site" description="Nucleophile" evidence="7">
    <location>
        <position position="34"/>
    </location>
</feature>
<evidence type="ECO:0000256" key="8">
    <source>
        <dbReference type="PIRSR" id="PIRSR000077-4"/>
    </source>
</evidence>
<dbReference type="GO" id="GO:0005737">
    <property type="term" value="C:cytoplasm"/>
    <property type="evidence" value="ECO:0007669"/>
    <property type="project" value="TreeGrafter"/>
</dbReference>
<comment type="similarity">
    <text evidence="6">Belongs to the thioredoxin family.</text>
</comment>
<protein>
    <recommendedName>
        <fullName evidence="6">Thioredoxin</fullName>
    </recommendedName>
</protein>
<geneLocation type="plastid" evidence="10"/>
<feature type="site" description="Deprotonates C-terminal active site Cys" evidence="7">
    <location>
        <position position="25"/>
    </location>
</feature>
<dbReference type="AlphaFoldDB" id="A0A4D6X1Q0"/>
<keyword evidence="3" id="KW-0249">Electron transport</keyword>
<dbReference type="PANTHER" id="PTHR45663:SF11">
    <property type="entry name" value="GEO12009P1"/>
    <property type="match status" value="1"/>
</dbReference>